<reference evidence="1 2" key="1">
    <citation type="submission" date="2020-09" db="EMBL/GenBank/DDBJ databases">
        <title>Genome sequences of type strains of Chitinophaga qingshengii and Chitinophaga varians.</title>
        <authorList>
            <person name="Kittiwongwattana C."/>
        </authorList>
    </citation>
    <scope>NUCLEOTIDE SEQUENCE [LARGE SCALE GENOMIC DNA]</scope>
    <source>
        <strain evidence="1 2">JCM 30026</strain>
    </source>
</reference>
<keyword evidence="2" id="KW-1185">Reference proteome</keyword>
<evidence type="ECO:0000313" key="1">
    <source>
        <dbReference type="EMBL" id="MBC9932780.1"/>
    </source>
</evidence>
<gene>
    <name evidence="1" type="ORF">ICL07_20505</name>
</gene>
<dbReference type="InterPro" id="IPR015943">
    <property type="entry name" value="WD40/YVTN_repeat-like_dom_sf"/>
</dbReference>
<name>A0ABR7TQM1_9BACT</name>
<accession>A0ABR7TQM1</accession>
<dbReference type="RefSeq" id="WP_188089916.1">
    <property type="nucleotide sequence ID" value="NZ_JACVFC010000003.1"/>
</dbReference>
<dbReference type="PANTHER" id="PTHR34512">
    <property type="entry name" value="CELL SURFACE PROTEIN"/>
    <property type="match status" value="1"/>
</dbReference>
<dbReference type="Gene3D" id="2.130.10.10">
    <property type="entry name" value="YVTN repeat-like/Quinoprotein amine dehydrogenase"/>
    <property type="match status" value="1"/>
</dbReference>
<comment type="caution">
    <text evidence="1">The sequence shown here is derived from an EMBL/GenBank/DDBJ whole genome shotgun (WGS) entry which is preliminary data.</text>
</comment>
<dbReference type="Proteomes" id="UP000659124">
    <property type="component" value="Unassembled WGS sequence"/>
</dbReference>
<organism evidence="1 2">
    <name type="scientific">Chitinophaga qingshengii</name>
    <dbReference type="NCBI Taxonomy" id="1569794"/>
    <lineage>
        <taxon>Bacteria</taxon>
        <taxon>Pseudomonadati</taxon>
        <taxon>Bacteroidota</taxon>
        <taxon>Chitinophagia</taxon>
        <taxon>Chitinophagales</taxon>
        <taxon>Chitinophagaceae</taxon>
        <taxon>Chitinophaga</taxon>
    </lineage>
</organism>
<protein>
    <submittedName>
        <fullName evidence="1">PQQ-binding-like beta-propeller repeat protein</fullName>
    </submittedName>
</protein>
<dbReference type="EMBL" id="JACVFC010000003">
    <property type="protein sequence ID" value="MBC9932780.1"/>
    <property type="molecule type" value="Genomic_DNA"/>
</dbReference>
<dbReference type="InterPro" id="IPR011047">
    <property type="entry name" value="Quinoprotein_ADH-like_sf"/>
</dbReference>
<dbReference type="SUPFAM" id="SSF50998">
    <property type="entry name" value="Quinoprotein alcohol dehydrogenase-like"/>
    <property type="match status" value="1"/>
</dbReference>
<proteinExistence type="predicted"/>
<evidence type="ECO:0000313" key="2">
    <source>
        <dbReference type="Proteomes" id="UP000659124"/>
    </source>
</evidence>
<sequence length="339" mass="39538">MQLVDQLKNISSYYLSGEKVYYIQQDGLFVYSVLQDKKRLAGGEDIDVEVDDSGIYVNIDKKLFEVKEDDRLQEIFAYNATSIYKRGEYILCLEEIDEEEEVRRHIIFKDGHEILNIVNDKLLSTVGNIFFWLEIATMEKEFVVFDIHTGKDLWKFDARETGRYYDEKEERWEEGYITGDFAVKNNMLILFASCNEEENAKGRQYIALNGDNGEIVWQRRSALYGGGNVQFYGNDIVYMRGRKIQLLDAGTGEPKDLIDLSGQLPDDVSVYNAFKVVKNKLYFCEPRKKQIGIINLDTFEVEQLFLVETKAFQINMPEVNDRYLFVQDSDKTVHIYAFE</sequence>
<dbReference type="PANTHER" id="PTHR34512:SF30">
    <property type="entry name" value="OUTER MEMBRANE PROTEIN ASSEMBLY FACTOR BAMB"/>
    <property type="match status" value="1"/>
</dbReference>